<feature type="non-terminal residue" evidence="2">
    <location>
        <position position="150"/>
    </location>
</feature>
<feature type="domain" description="Hint" evidence="1">
    <location>
        <begin position="51"/>
        <end position="147"/>
    </location>
</feature>
<dbReference type="SMART" id="SM00306">
    <property type="entry name" value="HintN"/>
    <property type="match status" value="1"/>
</dbReference>
<organism evidence="2">
    <name type="scientific">marine sediment metagenome</name>
    <dbReference type="NCBI Taxonomy" id="412755"/>
    <lineage>
        <taxon>unclassified sequences</taxon>
        <taxon>metagenomes</taxon>
        <taxon>ecological metagenomes</taxon>
    </lineage>
</organism>
<dbReference type="InterPro" id="IPR039510">
    <property type="entry name" value="Vint_dom"/>
</dbReference>
<gene>
    <name evidence="2" type="ORF">S03H2_68965</name>
</gene>
<dbReference type="InterPro" id="IPR036844">
    <property type="entry name" value="Hint_dom_sf"/>
</dbReference>
<dbReference type="CDD" id="cd00081">
    <property type="entry name" value="Hint"/>
    <property type="match status" value="1"/>
</dbReference>
<dbReference type="Pfam" id="PF14623">
    <property type="entry name" value="Vint"/>
    <property type="match status" value="1"/>
</dbReference>
<name>X1JFM2_9ZZZZ</name>
<accession>X1JFM2</accession>
<dbReference type="AlphaFoldDB" id="X1JFM2"/>
<feature type="non-terminal residue" evidence="2">
    <location>
        <position position="1"/>
    </location>
</feature>
<sequence>VSESAEITNTDIGYRTDTHQWDINPATGLPFTWDEIDKLQLGVSLNDVSEAPCFTGDTRISLSDGSYKEVKDIRPGDKVAYYDFIERKIKFTTVTKVNEHSADEMGPYYLVLNKKLKVTPEHPLDKPDGTVITAGEVKVGDFLQGETGSI</sequence>
<dbReference type="NCBIfam" id="TIGR01445">
    <property type="entry name" value="intein_Nterm"/>
    <property type="match status" value="1"/>
</dbReference>
<comment type="caution">
    <text evidence="2">The sequence shown here is derived from an EMBL/GenBank/DDBJ whole genome shotgun (WGS) entry which is preliminary data.</text>
</comment>
<dbReference type="InterPro" id="IPR003587">
    <property type="entry name" value="Hint_dom_N"/>
</dbReference>
<proteinExistence type="predicted"/>
<dbReference type="EMBL" id="BARU01045456">
    <property type="protein sequence ID" value="GAH93486.1"/>
    <property type="molecule type" value="Genomic_DNA"/>
</dbReference>
<dbReference type="Gene3D" id="2.170.16.10">
    <property type="entry name" value="Hedgehog/Intein (Hint) domain"/>
    <property type="match status" value="1"/>
</dbReference>
<dbReference type="PROSITE" id="PS50817">
    <property type="entry name" value="INTEIN_N_TER"/>
    <property type="match status" value="1"/>
</dbReference>
<dbReference type="InterPro" id="IPR006141">
    <property type="entry name" value="Intein_N"/>
</dbReference>
<evidence type="ECO:0000313" key="2">
    <source>
        <dbReference type="EMBL" id="GAH93486.1"/>
    </source>
</evidence>
<protein>
    <recommendedName>
        <fullName evidence="1">Hint domain-containing protein</fullName>
    </recommendedName>
</protein>
<dbReference type="GO" id="GO:0016539">
    <property type="term" value="P:intein-mediated protein splicing"/>
    <property type="evidence" value="ECO:0007669"/>
    <property type="project" value="InterPro"/>
</dbReference>
<evidence type="ECO:0000259" key="1">
    <source>
        <dbReference type="SMART" id="SM00306"/>
    </source>
</evidence>
<dbReference type="SUPFAM" id="SSF51294">
    <property type="entry name" value="Hedgehog/intein (Hint) domain"/>
    <property type="match status" value="1"/>
</dbReference>
<reference evidence="2" key="1">
    <citation type="journal article" date="2014" name="Front. Microbiol.">
        <title>High frequency of phylogenetically diverse reductive dehalogenase-homologous genes in deep subseafloor sedimentary metagenomes.</title>
        <authorList>
            <person name="Kawai M."/>
            <person name="Futagami T."/>
            <person name="Toyoda A."/>
            <person name="Takaki Y."/>
            <person name="Nishi S."/>
            <person name="Hori S."/>
            <person name="Arai W."/>
            <person name="Tsubouchi T."/>
            <person name="Morono Y."/>
            <person name="Uchiyama I."/>
            <person name="Ito T."/>
            <person name="Fujiyama A."/>
            <person name="Inagaki F."/>
            <person name="Takami H."/>
        </authorList>
    </citation>
    <scope>NUCLEOTIDE SEQUENCE</scope>
    <source>
        <strain evidence="2">Expedition CK06-06</strain>
    </source>
</reference>